<dbReference type="GO" id="GO:0005524">
    <property type="term" value="F:ATP binding"/>
    <property type="evidence" value="ECO:0007669"/>
    <property type="project" value="UniProtKB-KW"/>
</dbReference>
<dbReference type="Pfam" id="PF18376">
    <property type="entry name" value="MDD_C"/>
    <property type="match status" value="1"/>
</dbReference>
<evidence type="ECO:0000256" key="5">
    <source>
        <dbReference type="ARBA" id="ARBA00023239"/>
    </source>
</evidence>
<protein>
    <submittedName>
        <fullName evidence="8">Diphosphomevalonate decarboxylase (MVD, mvaD)</fullName>
        <ecNumber evidence="8">4.1.1.33</ecNumber>
    </submittedName>
</protein>
<dbReference type="InterPro" id="IPR005935">
    <property type="entry name" value="Mev_decarb"/>
</dbReference>
<dbReference type="InterPro" id="IPR020568">
    <property type="entry name" value="Ribosomal_Su5_D2-typ_SF"/>
</dbReference>
<evidence type="ECO:0000259" key="6">
    <source>
        <dbReference type="Pfam" id="PF18376"/>
    </source>
</evidence>
<evidence type="ECO:0000256" key="2">
    <source>
        <dbReference type="ARBA" id="ARBA00022741"/>
    </source>
</evidence>
<dbReference type="Gene3D" id="3.30.230.10">
    <property type="match status" value="1"/>
</dbReference>
<dbReference type="Pfam" id="PF22700">
    <property type="entry name" value="MVD-like_N"/>
    <property type="match status" value="1"/>
</dbReference>
<reference evidence="8" key="1">
    <citation type="journal article" date="2014" name="Genome Biol. Evol.">
        <title>Pangenome evidence for extensive interdomain horizontal transfer affecting lineage core and shell genes in uncultured planktonic thaumarchaeota and euryarchaeota.</title>
        <authorList>
            <person name="Deschamps P."/>
            <person name="Zivanovic Y."/>
            <person name="Moreira D."/>
            <person name="Rodriguez-Valera F."/>
            <person name="Lopez-Garcia P."/>
        </authorList>
    </citation>
    <scope>NUCLEOTIDE SEQUENCE</scope>
</reference>
<keyword evidence="3" id="KW-0067">ATP-binding</keyword>
<dbReference type="InterPro" id="IPR014721">
    <property type="entry name" value="Ribsml_uS5_D2-typ_fold_subgr"/>
</dbReference>
<dbReference type="SUPFAM" id="SSF54211">
    <property type="entry name" value="Ribosomal protein S5 domain 2-like"/>
    <property type="match status" value="1"/>
</dbReference>
<dbReference type="PANTHER" id="PTHR10977:SF3">
    <property type="entry name" value="DIPHOSPHOMEVALONATE DECARBOXYLASE"/>
    <property type="match status" value="1"/>
</dbReference>
<dbReference type="EMBL" id="KF900902">
    <property type="protein sequence ID" value="AIF10867.1"/>
    <property type="molecule type" value="Genomic_DNA"/>
</dbReference>
<feature type="domain" description="Mvd1 C-terminal" evidence="6">
    <location>
        <begin position="193"/>
        <end position="306"/>
    </location>
</feature>
<name>A0A075H8W5_9ARCH</name>
<dbReference type="PIRSF" id="PIRSF015950">
    <property type="entry name" value="Mev_P_decrbx"/>
    <property type="match status" value="1"/>
</dbReference>
<organism evidence="8">
    <name type="scientific">uncultured marine thaumarchaeote KM3_47_C08</name>
    <dbReference type="NCBI Taxonomy" id="1456167"/>
    <lineage>
        <taxon>Archaea</taxon>
        <taxon>Nitrososphaerota</taxon>
        <taxon>environmental samples</taxon>
    </lineage>
</organism>
<dbReference type="PANTHER" id="PTHR10977">
    <property type="entry name" value="DIPHOSPHOMEVALONATE DECARBOXYLASE"/>
    <property type="match status" value="1"/>
</dbReference>
<keyword evidence="2" id="KW-0547">Nucleotide-binding</keyword>
<dbReference type="GO" id="GO:0008299">
    <property type="term" value="P:isoprenoid biosynthetic process"/>
    <property type="evidence" value="ECO:0007669"/>
    <property type="project" value="InterPro"/>
</dbReference>
<keyword evidence="4" id="KW-0443">Lipid metabolism</keyword>
<gene>
    <name evidence="8" type="primary">MVD</name>
    <name evidence="8" type="synonym">mvaD</name>
</gene>
<dbReference type="SUPFAM" id="SSF55060">
    <property type="entry name" value="GHMP Kinase, C-terminal domain"/>
    <property type="match status" value="1"/>
</dbReference>
<dbReference type="InterPro" id="IPR036554">
    <property type="entry name" value="GHMP_kinase_C_sf"/>
</dbReference>
<evidence type="ECO:0000256" key="1">
    <source>
        <dbReference type="ARBA" id="ARBA00022516"/>
    </source>
</evidence>
<dbReference type="InterPro" id="IPR053859">
    <property type="entry name" value="MVD-like_N"/>
</dbReference>
<accession>A0A075H8W5</accession>
<dbReference type="EC" id="4.1.1.33" evidence="8"/>
<keyword evidence="5 8" id="KW-0456">Lyase</keyword>
<evidence type="ECO:0000313" key="8">
    <source>
        <dbReference type="EMBL" id="AIF10867.1"/>
    </source>
</evidence>
<dbReference type="AlphaFoldDB" id="A0A075H8W5"/>
<keyword evidence="1" id="KW-0444">Lipid biosynthesis</keyword>
<sequence length="324" mass="36015">MTNKATAKAHPMQGLLKYHGMKDSELRIPFHDSISVCLDSLFTKTTVEFGNFEKDELVINDEMQQGTVLNRALTIIDKVRLLAKIDDKVKITSENSIKFGEVKGLGFSSSAGAALAGAAFKASGLESTHGWDIKLISRIARLLAGSACRSVAGEYSRWYSGNDDETSYAEKISTKNDLDLRMVAIPFPSEYTTESAHKEVLTSSFFDVRIKSANIRLEKIQKSIKDGDLDNLGRLVEEDSLELHALTMTGKDRVILFRPETINIINFVKQKQKEKIPIYYSMQTGPSIFINTNSDYIDEIYGEISEMGFSAIKSSVGDSVKIEN</sequence>
<dbReference type="Gene3D" id="3.30.70.890">
    <property type="entry name" value="GHMP kinase, C-terminal domain"/>
    <property type="match status" value="1"/>
</dbReference>
<evidence type="ECO:0000256" key="3">
    <source>
        <dbReference type="ARBA" id="ARBA00022840"/>
    </source>
</evidence>
<evidence type="ECO:0000259" key="7">
    <source>
        <dbReference type="Pfam" id="PF22700"/>
    </source>
</evidence>
<proteinExistence type="predicted"/>
<feature type="domain" description="Diphosphomevalonate decarboxylase-like N-terminal" evidence="7">
    <location>
        <begin position="9"/>
        <end position="169"/>
    </location>
</feature>
<dbReference type="InterPro" id="IPR041431">
    <property type="entry name" value="Mvd1_C"/>
</dbReference>
<dbReference type="GO" id="GO:0004163">
    <property type="term" value="F:diphosphomevalonate decarboxylase activity"/>
    <property type="evidence" value="ECO:0007669"/>
    <property type="project" value="UniProtKB-EC"/>
</dbReference>
<evidence type="ECO:0000256" key="4">
    <source>
        <dbReference type="ARBA" id="ARBA00023098"/>
    </source>
</evidence>